<dbReference type="PANTHER" id="PTHR24171:SF9">
    <property type="entry name" value="ANKYRIN REPEAT DOMAIN-CONTAINING PROTEIN 39"/>
    <property type="match status" value="1"/>
</dbReference>
<evidence type="ECO:0000256" key="1">
    <source>
        <dbReference type="ARBA" id="ARBA00022737"/>
    </source>
</evidence>
<dbReference type="SUPFAM" id="SSF48403">
    <property type="entry name" value="Ankyrin repeat"/>
    <property type="match status" value="1"/>
</dbReference>
<dbReference type="RefSeq" id="XP_016242695.1">
    <property type="nucleotide sequence ID" value="XM_016399883.1"/>
</dbReference>
<dbReference type="VEuPathDB" id="FungiDB:PV07_12363"/>
<evidence type="ECO:0000256" key="2">
    <source>
        <dbReference type="ARBA" id="ARBA00023043"/>
    </source>
</evidence>
<dbReference type="Proteomes" id="UP000054466">
    <property type="component" value="Unassembled WGS sequence"/>
</dbReference>
<gene>
    <name evidence="4" type="ORF">PV07_12363</name>
</gene>
<keyword evidence="2 3" id="KW-0040">ANK repeat</keyword>
<keyword evidence="1" id="KW-0677">Repeat</keyword>
<dbReference type="Pfam" id="PF12796">
    <property type="entry name" value="Ank_2"/>
    <property type="match status" value="1"/>
</dbReference>
<evidence type="ECO:0000313" key="5">
    <source>
        <dbReference type="Proteomes" id="UP000054466"/>
    </source>
</evidence>
<dbReference type="PANTHER" id="PTHR24171">
    <property type="entry name" value="ANKYRIN REPEAT DOMAIN-CONTAINING PROTEIN 39-RELATED"/>
    <property type="match status" value="1"/>
</dbReference>
<dbReference type="SMART" id="SM00248">
    <property type="entry name" value="ANK"/>
    <property type="match status" value="6"/>
</dbReference>
<dbReference type="OrthoDB" id="4772757at2759"/>
<dbReference type="STRING" id="569365.A0A0D2CG40"/>
<dbReference type="PROSITE" id="PS50297">
    <property type="entry name" value="ANK_REP_REGION"/>
    <property type="match status" value="1"/>
</dbReference>
<dbReference type="HOGENOM" id="CLU_871543_0_0_1"/>
<feature type="repeat" description="ANK" evidence="3">
    <location>
        <begin position="151"/>
        <end position="183"/>
    </location>
</feature>
<dbReference type="EMBL" id="KN847047">
    <property type="protein sequence ID" value="KIW22479.1"/>
    <property type="molecule type" value="Genomic_DNA"/>
</dbReference>
<accession>A0A0D2CG40</accession>
<sequence>MAFGIVRFGGPDDWNLIKELPFCSADFEVRSTRYLDTSTILQVIATHPSDPVEWLAYVLAQGVDVNEADIWAKDGCDSPYRHCRSRGPPLQQSCFYGLESCATLLLDSGADINYSACELGSPLQAATRSSHHAMVRLLLDRHADVNQVGGEFGTPLQAAVWVGDKELILLLLDNGADINSTGGALGSPLAAAIAKQHSGIIDLLFDRDADPGSTAYLQLMKIGRANSLAISAGFEYIWGEICCRTPLIWAVHHEDKTMVQKLLMKGAGVNFPSERCRINTNFVRNSQLYHPLCPAIKTGNAEIIELIRQSSANIWIDAG</sequence>
<dbReference type="Gene3D" id="1.25.40.20">
    <property type="entry name" value="Ankyrin repeat-containing domain"/>
    <property type="match status" value="2"/>
</dbReference>
<evidence type="ECO:0000313" key="4">
    <source>
        <dbReference type="EMBL" id="KIW22479.1"/>
    </source>
</evidence>
<name>A0A0D2CG40_9EURO</name>
<dbReference type="PROSITE" id="PS50088">
    <property type="entry name" value="ANK_REPEAT"/>
    <property type="match status" value="2"/>
</dbReference>
<keyword evidence="5" id="KW-1185">Reference proteome</keyword>
<dbReference type="InterPro" id="IPR002110">
    <property type="entry name" value="Ankyrin_rpt"/>
</dbReference>
<dbReference type="InterPro" id="IPR036770">
    <property type="entry name" value="Ankyrin_rpt-contain_sf"/>
</dbReference>
<organism evidence="4 5">
    <name type="scientific">Cladophialophora immunda</name>
    <dbReference type="NCBI Taxonomy" id="569365"/>
    <lineage>
        <taxon>Eukaryota</taxon>
        <taxon>Fungi</taxon>
        <taxon>Dikarya</taxon>
        <taxon>Ascomycota</taxon>
        <taxon>Pezizomycotina</taxon>
        <taxon>Eurotiomycetes</taxon>
        <taxon>Chaetothyriomycetidae</taxon>
        <taxon>Chaetothyriales</taxon>
        <taxon>Herpotrichiellaceae</taxon>
        <taxon>Cladophialophora</taxon>
    </lineage>
</organism>
<dbReference type="GeneID" id="27351557"/>
<dbReference type="AlphaFoldDB" id="A0A0D2CG40"/>
<dbReference type="Pfam" id="PF00023">
    <property type="entry name" value="Ank"/>
    <property type="match status" value="1"/>
</dbReference>
<proteinExistence type="predicted"/>
<reference evidence="4 5" key="1">
    <citation type="submission" date="2015-01" db="EMBL/GenBank/DDBJ databases">
        <title>The Genome Sequence of Cladophialophora immunda CBS83496.</title>
        <authorList>
            <consortium name="The Broad Institute Genomics Platform"/>
            <person name="Cuomo C."/>
            <person name="de Hoog S."/>
            <person name="Gorbushina A."/>
            <person name="Stielow B."/>
            <person name="Teixiera M."/>
            <person name="Abouelleil A."/>
            <person name="Chapman S.B."/>
            <person name="Priest M."/>
            <person name="Young S.K."/>
            <person name="Wortman J."/>
            <person name="Nusbaum C."/>
            <person name="Birren B."/>
        </authorList>
    </citation>
    <scope>NUCLEOTIDE SEQUENCE [LARGE SCALE GENOMIC DNA]</scope>
    <source>
        <strain evidence="4 5">CBS 83496</strain>
    </source>
</reference>
<protein>
    <submittedName>
        <fullName evidence="4">Uncharacterized protein</fullName>
    </submittedName>
</protein>
<evidence type="ECO:0000256" key="3">
    <source>
        <dbReference type="PROSITE-ProRule" id="PRU00023"/>
    </source>
</evidence>
<feature type="repeat" description="ANK" evidence="3">
    <location>
        <begin position="118"/>
        <end position="150"/>
    </location>
</feature>